<dbReference type="EMBL" id="BAABAB010000021">
    <property type="protein sequence ID" value="GAA3624379.1"/>
    <property type="molecule type" value="Genomic_DNA"/>
</dbReference>
<dbReference type="PANTHER" id="PTHR45947">
    <property type="entry name" value="SULFOQUINOVOSYL TRANSFERASE SQD2"/>
    <property type="match status" value="1"/>
</dbReference>
<protein>
    <recommendedName>
        <fullName evidence="2">Glycosyl transferase family 1 domain-containing protein</fullName>
    </recommendedName>
</protein>
<evidence type="ECO:0000259" key="2">
    <source>
        <dbReference type="Pfam" id="PF00534"/>
    </source>
</evidence>
<keyword evidence="1" id="KW-0808">Transferase</keyword>
<dbReference type="SUPFAM" id="SSF53756">
    <property type="entry name" value="UDP-Glycosyltransferase/glycogen phosphorylase"/>
    <property type="match status" value="1"/>
</dbReference>
<gene>
    <name evidence="3" type="ORF">GCM10022236_28340</name>
</gene>
<reference evidence="4" key="1">
    <citation type="journal article" date="2019" name="Int. J. Syst. Evol. Microbiol.">
        <title>The Global Catalogue of Microorganisms (GCM) 10K type strain sequencing project: providing services to taxonomists for standard genome sequencing and annotation.</title>
        <authorList>
            <consortium name="The Broad Institute Genomics Platform"/>
            <consortium name="The Broad Institute Genome Sequencing Center for Infectious Disease"/>
            <person name="Wu L."/>
            <person name="Ma J."/>
        </authorList>
    </citation>
    <scope>NUCLEOTIDE SEQUENCE [LARGE SCALE GENOMIC DNA]</scope>
    <source>
        <strain evidence="4">JCM 16929</strain>
    </source>
</reference>
<evidence type="ECO:0000313" key="4">
    <source>
        <dbReference type="Proteomes" id="UP001501490"/>
    </source>
</evidence>
<dbReference type="InterPro" id="IPR050194">
    <property type="entry name" value="Glycosyltransferase_grp1"/>
</dbReference>
<accession>A0ABP7A3T3</accession>
<proteinExistence type="predicted"/>
<organism evidence="3 4">
    <name type="scientific">Microlunatus ginsengisoli</name>
    <dbReference type="NCBI Taxonomy" id="363863"/>
    <lineage>
        <taxon>Bacteria</taxon>
        <taxon>Bacillati</taxon>
        <taxon>Actinomycetota</taxon>
        <taxon>Actinomycetes</taxon>
        <taxon>Propionibacteriales</taxon>
        <taxon>Propionibacteriaceae</taxon>
        <taxon>Microlunatus</taxon>
    </lineage>
</organism>
<dbReference type="PANTHER" id="PTHR45947:SF3">
    <property type="entry name" value="SULFOQUINOVOSYL TRANSFERASE SQD2"/>
    <property type="match status" value="1"/>
</dbReference>
<evidence type="ECO:0000256" key="1">
    <source>
        <dbReference type="ARBA" id="ARBA00022679"/>
    </source>
</evidence>
<dbReference type="Proteomes" id="UP001501490">
    <property type="component" value="Unassembled WGS sequence"/>
</dbReference>
<feature type="domain" description="Glycosyl transferase family 1" evidence="2">
    <location>
        <begin position="6"/>
        <end position="59"/>
    </location>
</feature>
<dbReference type="Gene3D" id="3.40.50.2000">
    <property type="entry name" value="Glycogen Phosphorylase B"/>
    <property type="match status" value="2"/>
</dbReference>
<dbReference type="Pfam" id="PF00534">
    <property type="entry name" value="Glycos_transf_1"/>
    <property type="match status" value="1"/>
</dbReference>
<evidence type="ECO:0000313" key="3">
    <source>
        <dbReference type="EMBL" id="GAA3624379.1"/>
    </source>
</evidence>
<comment type="caution">
    <text evidence="3">The sequence shown here is derived from an EMBL/GenBank/DDBJ whole genome shotgun (WGS) entry which is preliminary data.</text>
</comment>
<name>A0ABP7A3T3_9ACTN</name>
<dbReference type="InterPro" id="IPR001296">
    <property type="entry name" value="Glyco_trans_1"/>
</dbReference>
<keyword evidence="4" id="KW-1185">Reference proteome</keyword>
<sequence>MLHPIAFAEPLGLSVVEAMATGTPVVAFSRGSMPEVVDEGVTGFLVRCTEETATAVARVGELDRATVRRVAQSRYSARRMVDDYLEAYASVLQRD</sequence>